<reference evidence="1 2" key="1">
    <citation type="submission" date="2019-12" db="EMBL/GenBank/DDBJ databases">
        <title>Genomic-based taxomic classification of the family Erythrobacteraceae.</title>
        <authorList>
            <person name="Xu L."/>
        </authorList>
    </citation>
    <scope>NUCLEOTIDE SEQUENCE [LARGE SCALE GENOMIC DNA]</scope>
    <source>
        <strain evidence="1 2">KCTC 42453</strain>
    </source>
</reference>
<dbReference type="RefSeq" id="WP_160754598.1">
    <property type="nucleotide sequence ID" value="NZ_WTYL01000001.1"/>
</dbReference>
<dbReference type="AlphaFoldDB" id="A0A845AYJ2"/>
<organism evidence="1 2">
    <name type="scientific">Allopontixanthobacter sediminis</name>
    <dbReference type="NCBI Taxonomy" id="1689985"/>
    <lineage>
        <taxon>Bacteria</taxon>
        <taxon>Pseudomonadati</taxon>
        <taxon>Pseudomonadota</taxon>
        <taxon>Alphaproteobacteria</taxon>
        <taxon>Sphingomonadales</taxon>
        <taxon>Erythrobacteraceae</taxon>
        <taxon>Allopontixanthobacter</taxon>
    </lineage>
</organism>
<protein>
    <submittedName>
        <fullName evidence="1">Uncharacterized protein</fullName>
    </submittedName>
</protein>
<proteinExistence type="predicted"/>
<keyword evidence="2" id="KW-1185">Reference proteome</keyword>
<gene>
    <name evidence="1" type="ORF">GRI65_00575</name>
</gene>
<accession>A0A845AYJ2</accession>
<dbReference type="Proteomes" id="UP000431922">
    <property type="component" value="Unassembled WGS sequence"/>
</dbReference>
<name>A0A845AYJ2_9SPHN</name>
<comment type="caution">
    <text evidence="1">The sequence shown here is derived from an EMBL/GenBank/DDBJ whole genome shotgun (WGS) entry which is preliminary data.</text>
</comment>
<sequence length="80" mass="8990">MTDKTDSAALIAGDAERVTQGDRDAAKALLDMLAIRYHKSGTFRCWDDTTRAFKAHRIAAERRGMERERARMYAKAGDTV</sequence>
<evidence type="ECO:0000313" key="1">
    <source>
        <dbReference type="EMBL" id="MXP42944.1"/>
    </source>
</evidence>
<dbReference type="EMBL" id="WTYL01000001">
    <property type="protein sequence ID" value="MXP42944.1"/>
    <property type="molecule type" value="Genomic_DNA"/>
</dbReference>
<evidence type="ECO:0000313" key="2">
    <source>
        <dbReference type="Proteomes" id="UP000431922"/>
    </source>
</evidence>